<dbReference type="OrthoDB" id="9762009at2"/>
<feature type="domain" description="PLD phosphodiesterase" evidence="6">
    <location>
        <begin position="287"/>
        <end position="314"/>
    </location>
</feature>
<keyword evidence="8" id="KW-1185">Reference proteome</keyword>
<sequence length="351" mass="38370">MTRDAQAENDHARWPCANPAWSLFHDNQAIWEAVFRQCEEARHSIDMEQYIIGKQGVGRDLLNLLARKAREGVAVRLLADGLGCRGLERSEGGRALRRAGGRISMFNPLSALLRHPVSRAPRLHRKTLIVDKARVMVGGSCYQDRMSTWRDTMIQVDGPLPPAITSAFDSAWRGARSNVDGTPPLETDGAAPDGWCFAASGPGPHTTPDLRKCLPERIAAAEESVSLTTPYLLPDRRLRRALIAAAGRGVRVRIVMPARSDHRPLDVLGHRFARSLARQGVTICFYKPRMLHAKVALIDGNWSSVSSFNLDLFSARLNLESGVFGTSAALHDALAAQMEADVASSDLLGGV</sequence>
<evidence type="ECO:0000313" key="7">
    <source>
        <dbReference type="EMBL" id="EAR49956.1"/>
    </source>
</evidence>
<organism evidence="7 8">
    <name type="scientific">Oceanicola granulosus (strain ATCC BAA-861 / DSM 15982 / KCTC 12143 / HTCC2516)</name>
    <dbReference type="NCBI Taxonomy" id="314256"/>
    <lineage>
        <taxon>Bacteria</taxon>
        <taxon>Pseudomonadati</taxon>
        <taxon>Pseudomonadota</taxon>
        <taxon>Alphaproteobacteria</taxon>
        <taxon>Rhodobacterales</taxon>
        <taxon>Roseobacteraceae</taxon>
        <taxon>Oceanicola</taxon>
    </lineage>
</organism>
<dbReference type="PANTHER" id="PTHR21248:SF23">
    <property type="entry name" value="CARDIOLIPIN SYNTHASE B"/>
    <property type="match status" value="1"/>
</dbReference>
<protein>
    <recommendedName>
        <fullName evidence="3">Phospholipase D</fullName>
    </recommendedName>
    <alternativeName>
        <fullName evidence="5">Choline phosphatase</fullName>
    </alternativeName>
</protein>
<dbReference type="RefSeq" id="WP_007256931.1">
    <property type="nucleotide sequence ID" value="NZ_CH724109.1"/>
</dbReference>
<keyword evidence="4" id="KW-0964">Secreted</keyword>
<dbReference type="GO" id="GO:0008808">
    <property type="term" value="F:cardiolipin synthase activity"/>
    <property type="evidence" value="ECO:0007669"/>
    <property type="project" value="TreeGrafter"/>
</dbReference>
<dbReference type="SMART" id="SM00155">
    <property type="entry name" value="PLDc"/>
    <property type="match status" value="2"/>
</dbReference>
<accession>Q2CB83</accession>
<dbReference type="GO" id="GO:0016020">
    <property type="term" value="C:membrane"/>
    <property type="evidence" value="ECO:0007669"/>
    <property type="project" value="TreeGrafter"/>
</dbReference>
<evidence type="ECO:0000256" key="1">
    <source>
        <dbReference type="ARBA" id="ARBA00003145"/>
    </source>
</evidence>
<dbReference type="HOGENOM" id="CLU_038053_0_2_5"/>
<dbReference type="InterPro" id="IPR025202">
    <property type="entry name" value="PLD-like_dom"/>
</dbReference>
<proteinExistence type="predicted"/>
<feature type="domain" description="PLD phosphodiesterase" evidence="6">
    <location>
        <begin position="119"/>
        <end position="146"/>
    </location>
</feature>
<gene>
    <name evidence="7" type="ORF">OG2516_17503</name>
</gene>
<dbReference type="InterPro" id="IPR001736">
    <property type="entry name" value="PLipase_D/transphosphatidylase"/>
</dbReference>
<dbReference type="CDD" id="cd09110">
    <property type="entry name" value="PLDc_CLS_1"/>
    <property type="match status" value="1"/>
</dbReference>
<dbReference type="Pfam" id="PF13091">
    <property type="entry name" value="PLDc_2"/>
    <property type="match status" value="2"/>
</dbReference>
<reference evidence="7 8" key="1">
    <citation type="journal article" date="2010" name="J. Bacteriol.">
        <title>Genome sequences of Oceanicola granulosus HTCC2516(T) and Oceanicola batsensis HTCC2597(TDelta).</title>
        <authorList>
            <person name="Thrash J.C."/>
            <person name="Cho J.C."/>
            <person name="Vergin K.L."/>
            <person name="Giovannoni S.J."/>
        </authorList>
    </citation>
    <scope>NUCLEOTIDE SEQUENCE [LARGE SCALE GENOMIC DNA]</scope>
    <source>
        <strain evidence="8">ATCC BAA-861 / DSM 15982 / KCTC 12143 / HTCC2516</strain>
    </source>
</reference>
<dbReference type="AlphaFoldDB" id="Q2CB83"/>
<evidence type="ECO:0000256" key="2">
    <source>
        <dbReference type="ARBA" id="ARBA00004613"/>
    </source>
</evidence>
<comment type="function">
    <text evidence="1">Could be a virulence factor.</text>
</comment>
<comment type="subcellular location">
    <subcellularLocation>
        <location evidence="2">Secreted</location>
    </subcellularLocation>
</comment>
<dbReference type="SUPFAM" id="SSF56024">
    <property type="entry name" value="Phospholipase D/nuclease"/>
    <property type="match status" value="2"/>
</dbReference>
<evidence type="ECO:0000256" key="3">
    <source>
        <dbReference type="ARBA" id="ARBA00018392"/>
    </source>
</evidence>
<name>Q2CB83_OCEGH</name>
<comment type="caution">
    <text evidence="7">The sequence shown here is derived from an EMBL/GenBank/DDBJ whole genome shotgun (WGS) entry which is preliminary data.</text>
</comment>
<dbReference type="Proteomes" id="UP000003635">
    <property type="component" value="Unassembled WGS sequence"/>
</dbReference>
<dbReference type="GO" id="GO:0005576">
    <property type="term" value="C:extracellular region"/>
    <property type="evidence" value="ECO:0007669"/>
    <property type="project" value="UniProtKB-SubCell"/>
</dbReference>
<dbReference type="Gene3D" id="3.30.870.10">
    <property type="entry name" value="Endonuclease Chain A"/>
    <property type="match status" value="2"/>
</dbReference>
<evidence type="ECO:0000259" key="6">
    <source>
        <dbReference type="PROSITE" id="PS50035"/>
    </source>
</evidence>
<dbReference type="PANTHER" id="PTHR21248">
    <property type="entry name" value="CARDIOLIPIN SYNTHASE"/>
    <property type="match status" value="1"/>
</dbReference>
<evidence type="ECO:0000313" key="8">
    <source>
        <dbReference type="Proteomes" id="UP000003635"/>
    </source>
</evidence>
<evidence type="ECO:0000256" key="5">
    <source>
        <dbReference type="ARBA" id="ARBA00029594"/>
    </source>
</evidence>
<dbReference type="STRING" id="314256.OG2516_17503"/>
<dbReference type="PROSITE" id="PS50035">
    <property type="entry name" value="PLD"/>
    <property type="match status" value="2"/>
</dbReference>
<evidence type="ECO:0000256" key="4">
    <source>
        <dbReference type="ARBA" id="ARBA00022525"/>
    </source>
</evidence>
<dbReference type="eggNOG" id="COG1502">
    <property type="taxonomic scope" value="Bacteria"/>
</dbReference>
<dbReference type="GO" id="GO:0032049">
    <property type="term" value="P:cardiolipin biosynthetic process"/>
    <property type="evidence" value="ECO:0007669"/>
    <property type="project" value="UniProtKB-ARBA"/>
</dbReference>
<dbReference type="EMBL" id="AAOT01000041">
    <property type="protein sequence ID" value="EAR49956.1"/>
    <property type="molecule type" value="Genomic_DNA"/>
</dbReference>